<feature type="domain" description="Glycosyl transferase family 1" evidence="2">
    <location>
        <begin position="171"/>
        <end position="337"/>
    </location>
</feature>
<evidence type="ECO:0000313" key="3">
    <source>
        <dbReference type="EMBL" id="TCL49307.1"/>
    </source>
</evidence>
<comment type="caution">
    <text evidence="3">The sequence shown here is derived from an EMBL/GenBank/DDBJ whole genome shotgun (WGS) entry which is preliminary data.</text>
</comment>
<dbReference type="RefSeq" id="WP_132948518.1">
    <property type="nucleotide sequence ID" value="NZ_SLUL01000007.1"/>
</dbReference>
<reference evidence="3 4" key="1">
    <citation type="submission" date="2019-03" db="EMBL/GenBank/DDBJ databases">
        <title>Genomic Encyclopedia of Type Strains, Phase IV (KMG-IV): sequencing the most valuable type-strain genomes for metagenomic binning, comparative biology and taxonomic classification.</title>
        <authorList>
            <person name="Goeker M."/>
        </authorList>
    </citation>
    <scope>NUCLEOTIDE SEQUENCE [LARGE SCALE GENOMIC DNA]</scope>
    <source>
        <strain evidence="3 4">DSM 24979</strain>
    </source>
</reference>
<protein>
    <submittedName>
        <fullName evidence="3">Glycosyl transferase family 1</fullName>
    </submittedName>
</protein>
<dbReference type="InterPro" id="IPR001296">
    <property type="entry name" value="Glyco_trans_1"/>
</dbReference>
<organism evidence="3 4">
    <name type="scientific">Thermolongibacillus altinsuensis</name>
    <dbReference type="NCBI Taxonomy" id="575256"/>
    <lineage>
        <taxon>Bacteria</taxon>
        <taxon>Bacillati</taxon>
        <taxon>Bacillota</taxon>
        <taxon>Bacilli</taxon>
        <taxon>Bacillales</taxon>
        <taxon>Anoxybacillaceae</taxon>
        <taxon>Thermolongibacillus</taxon>
    </lineage>
</organism>
<dbReference type="SUPFAM" id="SSF53756">
    <property type="entry name" value="UDP-Glycosyltransferase/glycogen phosphorylase"/>
    <property type="match status" value="1"/>
</dbReference>
<gene>
    <name evidence="3" type="ORF">EDD69_107131</name>
</gene>
<keyword evidence="1 3" id="KW-0808">Transferase</keyword>
<dbReference type="AlphaFoldDB" id="A0A4R1QLX8"/>
<evidence type="ECO:0000256" key="1">
    <source>
        <dbReference type="ARBA" id="ARBA00022679"/>
    </source>
</evidence>
<keyword evidence="4" id="KW-1185">Reference proteome</keyword>
<evidence type="ECO:0000259" key="2">
    <source>
        <dbReference type="Pfam" id="PF00534"/>
    </source>
</evidence>
<evidence type="ECO:0000313" key="4">
    <source>
        <dbReference type="Proteomes" id="UP000295658"/>
    </source>
</evidence>
<name>A0A4R1QLX8_9BACL</name>
<dbReference type="CDD" id="cd03801">
    <property type="entry name" value="GT4_PimA-like"/>
    <property type="match status" value="1"/>
</dbReference>
<dbReference type="GO" id="GO:0009103">
    <property type="term" value="P:lipopolysaccharide biosynthetic process"/>
    <property type="evidence" value="ECO:0007669"/>
    <property type="project" value="TreeGrafter"/>
</dbReference>
<accession>A0A4R1QLX8</accession>
<proteinExistence type="predicted"/>
<dbReference type="PANTHER" id="PTHR46401">
    <property type="entry name" value="GLYCOSYLTRANSFERASE WBBK-RELATED"/>
    <property type="match status" value="1"/>
</dbReference>
<sequence length="367" mass="42413">MKILVIWRLLTVGGVNAGWRNRAIYFKQRGITTEFLYCKDLGGMHMMKDIAPVYLTTDEQRIHEILTKNHYDAIIVVDTSKAYDWLAKANYKGPIIIEARTPEIMKLKRNLTGYDQIQPQKFIVPSQHQKRVLSILVNEPTPIEVIYNGLDPSFFRPLKPEEIHEQKDPIVSSDKKIVAYIGRLDVRKNWRLLLKTAELVQKEREDIEFWVIGGAKSVERQQFEDEWKKRQLTDIIKWFPVVPYHEMPHVYAKIRQSGGCTIATTKAESFGNTFIESMACGVPVVAPSVSSIPEIVADGKTGYLFREEHVRGAAEQIYRIVDDQERYGNLSKLARERVEQMFSISHCANRYIEILREVTREGKTDES</sequence>
<dbReference type="GO" id="GO:0016757">
    <property type="term" value="F:glycosyltransferase activity"/>
    <property type="evidence" value="ECO:0007669"/>
    <property type="project" value="InterPro"/>
</dbReference>
<dbReference type="Proteomes" id="UP000295658">
    <property type="component" value="Unassembled WGS sequence"/>
</dbReference>
<dbReference type="Gene3D" id="3.40.50.2000">
    <property type="entry name" value="Glycogen Phosphorylase B"/>
    <property type="match status" value="2"/>
</dbReference>
<dbReference type="OrthoDB" id="158463at2"/>
<dbReference type="PANTHER" id="PTHR46401:SF2">
    <property type="entry name" value="GLYCOSYLTRANSFERASE WBBK-RELATED"/>
    <property type="match status" value="1"/>
</dbReference>
<dbReference type="EMBL" id="SLUL01000007">
    <property type="protein sequence ID" value="TCL49307.1"/>
    <property type="molecule type" value="Genomic_DNA"/>
</dbReference>
<dbReference type="Pfam" id="PF00534">
    <property type="entry name" value="Glycos_transf_1"/>
    <property type="match status" value="1"/>
</dbReference>